<dbReference type="EMBL" id="JACHBK010000001">
    <property type="protein sequence ID" value="MBB5533840.1"/>
    <property type="molecule type" value="Genomic_DNA"/>
</dbReference>
<dbReference type="AlphaFoldDB" id="A0A7W8X573"/>
<organism evidence="1 2">
    <name type="scientific">Rhizobium giardinii</name>
    <dbReference type="NCBI Taxonomy" id="56731"/>
    <lineage>
        <taxon>Bacteria</taxon>
        <taxon>Pseudomonadati</taxon>
        <taxon>Pseudomonadota</taxon>
        <taxon>Alphaproteobacteria</taxon>
        <taxon>Hyphomicrobiales</taxon>
        <taxon>Rhizobiaceae</taxon>
        <taxon>Rhizobium/Agrobacterium group</taxon>
        <taxon>Rhizobium</taxon>
    </lineage>
</organism>
<reference evidence="1 2" key="1">
    <citation type="submission" date="2020-08" db="EMBL/GenBank/DDBJ databases">
        <title>Genomic Encyclopedia of Type Strains, Phase IV (KMG-V): Genome sequencing to study the core and pangenomes of soil and plant-associated prokaryotes.</title>
        <authorList>
            <person name="Whitman W."/>
        </authorList>
    </citation>
    <scope>NUCLEOTIDE SEQUENCE [LARGE SCALE GENOMIC DNA]</scope>
    <source>
        <strain evidence="1 2">SEMIA 4084</strain>
    </source>
</reference>
<gene>
    <name evidence="1" type="ORF">GGD55_000501</name>
</gene>
<accession>A0A7W8X573</accession>
<keyword evidence="2" id="KW-1185">Reference proteome</keyword>
<name>A0A7W8X573_9HYPH</name>
<proteinExistence type="predicted"/>
<comment type="caution">
    <text evidence="1">The sequence shown here is derived from an EMBL/GenBank/DDBJ whole genome shotgun (WGS) entry which is preliminary data.</text>
</comment>
<protein>
    <submittedName>
        <fullName evidence="1">Uncharacterized protein</fullName>
    </submittedName>
</protein>
<sequence length="37" mass="4037">MIVLGLSATLIATLTLAAISMLLNIEEDRKSMNSRVF</sequence>
<dbReference type="Proteomes" id="UP000585507">
    <property type="component" value="Unassembled WGS sequence"/>
</dbReference>
<evidence type="ECO:0000313" key="1">
    <source>
        <dbReference type="EMBL" id="MBB5533840.1"/>
    </source>
</evidence>
<evidence type="ECO:0000313" key="2">
    <source>
        <dbReference type="Proteomes" id="UP000585507"/>
    </source>
</evidence>